<evidence type="ECO:0000256" key="7">
    <source>
        <dbReference type="RuleBase" id="RU363032"/>
    </source>
</evidence>
<dbReference type="PROSITE" id="PS50928">
    <property type="entry name" value="ABC_TM1"/>
    <property type="match status" value="1"/>
</dbReference>
<evidence type="ECO:0000256" key="2">
    <source>
        <dbReference type="ARBA" id="ARBA00022448"/>
    </source>
</evidence>
<protein>
    <submittedName>
        <fullName evidence="9">Carbohydrate ABC transporter permease</fullName>
    </submittedName>
</protein>
<dbReference type="EMBL" id="JALQCY010000002">
    <property type="protein sequence ID" value="MCK9793643.1"/>
    <property type="molecule type" value="Genomic_DNA"/>
</dbReference>
<proteinExistence type="inferred from homology"/>
<feature type="transmembrane region" description="Helical" evidence="7">
    <location>
        <begin position="45"/>
        <end position="68"/>
    </location>
</feature>
<evidence type="ECO:0000256" key="6">
    <source>
        <dbReference type="ARBA" id="ARBA00023136"/>
    </source>
</evidence>
<reference evidence="9 10" key="1">
    <citation type="submission" date="2022-02" db="EMBL/GenBank/DDBJ databases">
        <title>The car tank lid bacteriome: a reservoir of bacteria with potential in bioremediation of fuel.</title>
        <authorList>
            <person name="Vidal-Verdu A."/>
            <person name="Gomez-Martinez D."/>
            <person name="Latorre-Perez A."/>
            <person name="Pereto J."/>
            <person name="Porcar M."/>
        </authorList>
    </citation>
    <scope>NUCLEOTIDE SEQUENCE [LARGE SCALE GENOMIC DNA]</scope>
    <source>
        <strain evidence="9 10">4D.3</strain>
    </source>
</reference>
<dbReference type="SUPFAM" id="SSF161098">
    <property type="entry name" value="MetI-like"/>
    <property type="match status" value="1"/>
</dbReference>
<dbReference type="InterPro" id="IPR050901">
    <property type="entry name" value="BP-dep_ABC_trans_perm"/>
</dbReference>
<gene>
    <name evidence="9" type="ORF">M1843_07785</name>
</gene>
<keyword evidence="6 7" id="KW-0472">Membrane</keyword>
<keyword evidence="2 7" id="KW-0813">Transport</keyword>
<keyword evidence="5 7" id="KW-1133">Transmembrane helix</keyword>
<comment type="similarity">
    <text evidence="7">Belongs to the binding-protein-dependent transport system permease family.</text>
</comment>
<dbReference type="Proteomes" id="UP001651050">
    <property type="component" value="Unassembled WGS sequence"/>
</dbReference>
<dbReference type="PANTHER" id="PTHR32243:SF18">
    <property type="entry name" value="INNER MEMBRANE ABC TRANSPORTER PERMEASE PROTEIN YCJP"/>
    <property type="match status" value="1"/>
</dbReference>
<evidence type="ECO:0000313" key="10">
    <source>
        <dbReference type="Proteomes" id="UP001651050"/>
    </source>
</evidence>
<dbReference type="PANTHER" id="PTHR32243">
    <property type="entry name" value="MALTOSE TRANSPORT SYSTEM PERMEASE-RELATED"/>
    <property type="match status" value="1"/>
</dbReference>
<evidence type="ECO:0000256" key="5">
    <source>
        <dbReference type="ARBA" id="ARBA00022989"/>
    </source>
</evidence>
<dbReference type="CDD" id="cd06261">
    <property type="entry name" value="TM_PBP2"/>
    <property type="match status" value="1"/>
</dbReference>
<feature type="transmembrane region" description="Helical" evidence="7">
    <location>
        <begin position="215"/>
        <end position="236"/>
    </location>
</feature>
<dbReference type="InterPro" id="IPR000515">
    <property type="entry name" value="MetI-like"/>
</dbReference>
<comment type="subcellular location">
    <subcellularLocation>
        <location evidence="1 7">Cell membrane</location>
        <topology evidence="1 7">Multi-pass membrane protein</topology>
    </subcellularLocation>
</comment>
<keyword evidence="4 7" id="KW-0812">Transmembrane</keyword>
<evidence type="ECO:0000256" key="1">
    <source>
        <dbReference type="ARBA" id="ARBA00004651"/>
    </source>
</evidence>
<feature type="transmembrane region" description="Helical" evidence="7">
    <location>
        <begin position="157"/>
        <end position="182"/>
    </location>
</feature>
<comment type="caution">
    <text evidence="9">The sequence shown here is derived from an EMBL/GenBank/DDBJ whole genome shotgun (WGS) entry which is preliminary data.</text>
</comment>
<evidence type="ECO:0000256" key="4">
    <source>
        <dbReference type="ARBA" id="ARBA00022692"/>
    </source>
</evidence>
<keyword evidence="3" id="KW-1003">Cell membrane</keyword>
<evidence type="ECO:0000256" key="3">
    <source>
        <dbReference type="ARBA" id="ARBA00022475"/>
    </source>
</evidence>
<feature type="transmembrane region" description="Helical" evidence="7">
    <location>
        <begin position="80"/>
        <end position="104"/>
    </location>
</feature>
<dbReference type="RefSeq" id="WP_416343721.1">
    <property type="nucleotide sequence ID" value="NZ_JALQCY010000002.1"/>
</dbReference>
<evidence type="ECO:0000259" key="8">
    <source>
        <dbReference type="PROSITE" id="PS50928"/>
    </source>
</evidence>
<organism evidence="9 10">
    <name type="scientific">Isoptericola peretonis</name>
    <dbReference type="NCBI Taxonomy" id="2918523"/>
    <lineage>
        <taxon>Bacteria</taxon>
        <taxon>Bacillati</taxon>
        <taxon>Actinomycetota</taxon>
        <taxon>Actinomycetes</taxon>
        <taxon>Micrococcales</taxon>
        <taxon>Promicromonosporaceae</taxon>
        <taxon>Isoptericola</taxon>
    </lineage>
</organism>
<name>A0ABT0J2C2_9MICO</name>
<feature type="transmembrane region" description="Helical" evidence="7">
    <location>
        <begin position="116"/>
        <end position="136"/>
    </location>
</feature>
<keyword evidence="10" id="KW-1185">Reference proteome</keyword>
<evidence type="ECO:0000313" key="9">
    <source>
        <dbReference type="EMBL" id="MCK9793643.1"/>
    </source>
</evidence>
<accession>A0ABT0J2C2</accession>
<dbReference type="Gene3D" id="1.10.3720.10">
    <property type="entry name" value="MetI-like"/>
    <property type="match status" value="1"/>
</dbReference>
<dbReference type="Pfam" id="PF00528">
    <property type="entry name" value="BPD_transp_1"/>
    <property type="match status" value="1"/>
</dbReference>
<dbReference type="InterPro" id="IPR035906">
    <property type="entry name" value="MetI-like_sf"/>
</dbReference>
<sequence length="250" mass="26505">MLFPVYWMVNVSLQGGGTAANSSFFPTDITFEGYRRALEDQTGNLVTSIVVALGSVLVTLAIATPAAYALSRFRLRGMGVFLFALLLAQMIPGIVIANSLYSLFNSVGLLNTHVGLILADATHAVPFAILIMSAFMRSIPPALTEAARVDGAGHLRAFWSIVVPVSRNSLITAGLFSFLFAWSDFMFGLTLTTGADIKPITLGIYDYLQGNVQSWGPVMATAVISSLPAIVLLVVAQRYIAAGALGGAVK</sequence>
<feature type="domain" description="ABC transmembrane type-1" evidence="8">
    <location>
        <begin position="45"/>
        <end position="236"/>
    </location>
</feature>